<keyword evidence="13" id="KW-0732">Signal</keyword>
<dbReference type="SUPFAM" id="SSF56935">
    <property type="entry name" value="Porins"/>
    <property type="match status" value="1"/>
</dbReference>
<evidence type="ECO:0000256" key="7">
    <source>
        <dbReference type="ARBA" id="ARBA00023065"/>
    </source>
</evidence>
<dbReference type="InterPro" id="IPR012910">
    <property type="entry name" value="Plug_dom"/>
</dbReference>
<keyword evidence="10 11" id="KW-0998">Cell outer membrane</keyword>
<evidence type="ECO:0000256" key="10">
    <source>
        <dbReference type="ARBA" id="ARBA00023237"/>
    </source>
</evidence>
<dbReference type="InterPro" id="IPR039426">
    <property type="entry name" value="TonB-dep_rcpt-like"/>
</dbReference>
<keyword evidence="3 11" id="KW-1134">Transmembrane beta strand</keyword>
<comment type="similarity">
    <text evidence="11 12">Belongs to the TonB-dependent receptor family.</text>
</comment>
<protein>
    <submittedName>
        <fullName evidence="16">Iron complex outermembrane receptor protein</fullName>
    </submittedName>
</protein>
<keyword evidence="16" id="KW-0675">Receptor</keyword>
<evidence type="ECO:0000256" key="12">
    <source>
        <dbReference type="RuleBase" id="RU003357"/>
    </source>
</evidence>
<evidence type="ECO:0000256" key="5">
    <source>
        <dbReference type="ARBA" id="ARBA00022692"/>
    </source>
</evidence>
<feature type="domain" description="TonB-dependent receptor-like beta-barrel" evidence="14">
    <location>
        <begin position="327"/>
        <end position="759"/>
    </location>
</feature>
<dbReference type="PANTHER" id="PTHR32552:SF81">
    <property type="entry name" value="TONB-DEPENDENT OUTER MEMBRANE RECEPTOR"/>
    <property type="match status" value="1"/>
</dbReference>
<evidence type="ECO:0000313" key="16">
    <source>
        <dbReference type="EMBL" id="MBB3927420.1"/>
    </source>
</evidence>
<accession>A0A7W6FQX8</accession>
<evidence type="ECO:0000256" key="1">
    <source>
        <dbReference type="ARBA" id="ARBA00004571"/>
    </source>
</evidence>
<keyword evidence="4" id="KW-0410">Iron transport</keyword>
<evidence type="ECO:0000256" key="11">
    <source>
        <dbReference type="PROSITE-ProRule" id="PRU01360"/>
    </source>
</evidence>
<proteinExistence type="inferred from homology"/>
<evidence type="ECO:0000259" key="15">
    <source>
        <dbReference type="Pfam" id="PF07715"/>
    </source>
</evidence>
<evidence type="ECO:0000256" key="2">
    <source>
        <dbReference type="ARBA" id="ARBA00022448"/>
    </source>
</evidence>
<sequence length="796" mass="85893">MNAGLKTYFGRSVAGAAVAFALVSMQAHAQEEAAQADDAAASAVGMQDIVVTAQFRGQRLQDTPIAITATTGETLEAKNLQSVTDLTGVAPNVNLTAATGLNGSAVQAYIRGVGQNDSNFALEPGVGIYIDDVYYGTTFGAILDLTDLDRVEVLRGPQGTLAGKNSIGGSVKLFSRKPDENGGGFVEASTGSYDRLDLRASAGFTIADGLYARISGVSKRTDGFMKLLDYGCVNPGEGIASTRGGTDCQTGTEGGIDVQGIRAALRYAPAGSPLEINLIGDYAQNNSEQVATKLIYANNPAVRSYDAADPNGGVPMDSRFITGSKSYTSYASYVSGGNYTTVFGTPYQVQPGDFVSSPRSTAKSYGISGSIDYALSDTLSLKSITSYRKASGTSGIDLDGSPLNVVLQQFSYSHKQFTQELRLSGKVGDFADYTVGGYYYDADDLQTGRNQIISPLFDFLLNDPVTNRSKSVFAHVELHPAPDFNIIGGIRYTDDKKTYQFSRRNLDGSLPSGIPLTMNWLLAGLDGETGTYKGDRVDYRIGANYRFSPELMVYAQFSTGYKGGGINPRPYTVDQITTFDPETLNAYEAGFKADLLDRKVRLNGAVFFNDYKNLQINRYFCPETASSTCSMPANAGNAEVFGFEAELSAQPVDGLMFDASVGYLDFKYTDVDPTTGVTLDMVAPFNPSWQASAGLQYRVDLGNAGSITPRLDWNYQSSFYFNSVNNADNQIEARSLFNLRVSYRDVESSWELSAGATNLFDKFYYVGKSENVGNYGLNTGALGRPREWFVTLKRNF</sequence>
<feature type="domain" description="TonB-dependent receptor plug" evidence="15">
    <location>
        <begin position="60"/>
        <end position="169"/>
    </location>
</feature>
<keyword evidence="8 12" id="KW-0798">TonB box</keyword>
<keyword evidence="9 11" id="KW-0472">Membrane</keyword>
<dbReference type="InterPro" id="IPR036942">
    <property type="entry name" value="Beta-barrel_TonB_sf"/>
</dbReference>
<dbReference type="AlphaFoldDB" id="A0A7W6FQX8"/>
<gene>
    <name evidence="16" type="ORF">GGR43_003149</name>
</gene>
<evidence type="ECO:0000313" key="17">
    <source>
        <dbReference type="Proteomes" id="UP000571950"/>
    </source>
</evidence>
<dbReference type="RefSeq" id="WP_188072914.1">
    <property type="nucleotide sequence ID" value="NZ_BSPS01000106.1"/>
</dbReference>
<name>A0A7W6FQX8_9SPHN</name>
<dbReference type="Pfam" id="PF00593">
    <property type="entry name" value="TonB_dep_Rec_b-barrel"/>
    <property type="match status" value="1"/>
</dbReference>
<reference evidence="16 17" key="1">
    <citation type="submission" date="2020-08" db="EMBL/GenBank/DDBJ databases">
        <title>Genomic Encyclopedia of Type Strains, Phase IV (KMG-IV): sequencing the most valuable type-strain genomes for metagenomic binning, comparative biology and taxonomic classification.</title>
        <authorList>
            <person name="Goeker M."/>
        </authorList>
    </citation>
    <scope>NUCLEOTIDE SEQUENCE [LARGE SCALE GENOMIC DNA]</scope>
    <source>
        <strain evidence="16 17">DSM 26189</strain>
    </source>
</reference>
<evidence type="ECO:0000256" key="8">
    <source>
        <dbReference type="ARBA" id="ARBA00023077"/>
    </source>
</evidence>
<keyword evidence="5 11" id="KW-0812">Transmembrane</keyword>
<keyword evidence="6" id="KW-0408">Iron</keyword>
<dbReference type="EMBL" id="JACIDT010000011">
    <property type="protein sequence ID" value="MBB3927420.1"/>
    <property type="molecule type" value="Genomic_DNA"/>
</dbReference>
<feature type="chain" id="PRO_5030642279" evidence="13">
    <location>
        <begin position="30"/>
        <end position="796"/>
    </location>
</feature>
<keyword evidence="17" id="KW-1185">Reference proteome</keyword>
<dbReference type="InterPro" id="IPR000531">
    <property type="entry name" value="Beta-barrel_TonB"/>
</dbReference>
<evidence type="ECO:0000256" key="4">
    <source>
        <dbReference type="ARBA" id="ARBA00022496"/>
    </source>
</evidence>
<evidence type="ECO:0000256" key="13">
    <source>
        <dbReference type="SAM" id="SignalP"/>
    </source>
</evidence>
<keyword evidence="2 11" id="KW-0813">Transport</keyword>
<evidence type="ECO:0000259" key="14">
    <source>
        <dbReference type="Pfam" id="PF00593"/>
    </source>
</evidence>
<evidence type="ECO:0000256" key="3">
    <source>
        <dbReference type="ARBA" id="ARBA00022452"/>
    </source>
</evidence>
<dbReference type="PANTHER" id="PTHR32552">
    <property type="entry name" value="FERRICHROME IRON RECEPTOR-RELATED"/>
    <property type="match status" value="1"/>
</dbReference>
<dbReference type="GO" id="GO:0009279">
    <property type="term" value="C:cell outer membrane"/>
    <property type="evidence" value="ECO:0007669"/>
    <property type="project" value="UniProtKB-SubCell"/>
</dbReference>
<dbReference type="Proteomes" id="UP000571950">
    <property type="component" value="Unassembled WGS sequence"/>
</dbReference>
<evidence type="ECO:0000256" key="9">
    <source>
        <dbReference type="ARBA" id="ARBA00023136"/>
    </source>
</evidence>
<evidence type="ECO:0000256" key="6">
    <source>
        <dbReference type="ARBA" id="ARBA00023004"/>
    </source>
</evidence>
<dbReference type="Gene3D" id="2.40.170.20">
    <property type="entry name" value="TonB-dependent receptor, beta-barrel domain"/>
    <property type="match status" value="1"/>
</dbReference>
<dbReference type="PROSITE" id="PS52016">
    <property type="entry name" value="TONB_DEPENDENT_REC_3"/>
    <property type="match status" value="1"/>
</dbReference>
<keyword evidence="7" id="KW-0406">Ion transport</keyword>
<comment type="caution">
    <text evidence="16">The sequence shown here is derived from an EMBL/GenBank/DDBJ whole genome shotgun (WGS) entry which is preliminary data.</text>
</comment>
<feature type="signal peptide" evidence="13">
    <location>
        <begin position="1"/>
        <end position="29"/>
    </location>
</feature>
<dbReference type="GO" id="GO:0006826">
    <property type="term" value="P:iron ion transport"/>
    <property type="evidence" value="ECO:0007669"/>
    <property type="project" value="UniProtKB-KW"/>
</dbReference>
<dbReference type="Pfam" id="PF07715">
    <property type="entry name" value="Plug"/>
    <property type="match status" value="1"/>
</dbReference>
<comment type="subcellular location">
    <subcellularLocation>
        <location evidence="1 11">Cell outer membrane</location>
        <topology evidence="1 11">Multi-pass membrane protein</topology>
    </subcellularLocation>
</comment>
<organism evidence="16 17">
    <name type="scientific">Sphingobium jiangsuense</name>
    <dbReference type="NCBI Taxonomy" id="870476"/>
    <lineage>
        <taxon>Bacteria</taxon>
        <taxon>Pseudomonadati</taxon>
        <taxon>Pseudomonadota</taxon>
        <taxon>Alphaproteobacteria</taxon>
        <taxon>Sphingomonadales</taxon>
        <taxon>Sphingomonadaceae</taxon>
        <taxon>Sphingobium</taxon>
    </lineage>
</organism>